<evidence type="ECO:0000313" key="1">
    <source>
        <dbReference type="EMBL" id="NXH80877.1"/>
    </source>
</evidence>
<feature type="non-terminal residue" evidence="1">
    <location>
        <position position="57"/>
    </location>
</feature>
<dbReference type="GO" id="GO:0016192">
    <property type="term" value="P:vesicle-mediated transport"/>
    <property type="evidence" value="ECO:0007669"/>
    <property type="project" value="InterPro"/>
</dbReference>
<accession>A0A7K9N1G0</accession>
<keyword evidence="2" id="KW-1185">Reference proteome</keyword>
<organism evidence="1 2">
    <name type="scientific">Edolisoma coerulescens</name>
    <dbReference type="NCBI Taxonomy" id="2585810"/>
    <lineage>
        <taxon>Eukaryota</taxon>
        <taxon>Metazoa</taxon>
        <taxon>Chordata</taxon>
        <taxon>Craniata</taxon>
        <taxon>Vertebrata</taxon>
        <taxon>Euteleostomi</taxon>
        <taxon>Archelosauria</taxon>
        <taxon>Archosauria</taxon>
        <taxon>Dinosauria</taxon>
        <taxon>Saurischia</taxon>
        <taxon>Theropoda</taxon>
        <taxon>Coelurosauria</taxon>
        <taxon>Aves</taxon>
        <taxon>Neognathae</taxon>
        <taxon>Neoaves</taxon>
        <taxon>Telluraves</taxon>
        <taxon>Australaves</taxon>
        <taxon>Passeriformes</taxon>
        <taxon>Corvoidea</taxon>
        <taxon>Campephagidae</taxon>
        <taxon>Edolisoma</taxon>
    </lineage>
</organism>
<dbReference type="GO" id="GO:0016020">
    <property type="term" value="C:membrane"/>
    <property type="evidence" value="ECO:0007669"/>
    <property type="project" value="InterPro"/>
</dbReference>
<feature type="non-terminal residue" evidence="1">
    <location>
        <position position="1"/>
    </location>
</feature>
<comment type="caution">
    <text evidence="1">The sequence shown here is derived from an EMBL/GenBank/DDBJ whole genome shotgun (WGS) entry which is preliminary data.</text>
</comment>
<dbReference type="SUPFAM" id="SSF47661">
    <property type="entry name" value="t-snare proteins"/>
    <property type="match status" value="1"/>
</dbReference>
<dbReference type="EMBL" id="VWZW01000864">
    <property type="protein sequence ID" value="NXH80877.1"/>
    <property type="molecule type" value="Genomic_DNA"/>
</dbReference>
<name>A0A7K9N1G0_9CORV</name>
<dbReference type="Gene3D" id="1.20.58.70">
    <property type="match status" value="1"/>
</dbReference>
<dbReference type="InterPro" id="IPR010989">
    <property type="entry name" value="SNARE"/>
</dbReference>
<evidence type="ECO:0000313" key="2">
    <source>
        <dbReference type="Proteomes" id="UP000526889"/>
    </source>
</evidence>
<proteinExistence type="predicted"/>
<gene>
    <name evidence="1" type="primary">Stx1b_0</name>
    <name evidence="1" type="ORF">EDOCOE_R15440</name>
</gene>
<dbReference type="Proteomes" id="UP000526889">
    <property type="component" value="Unassembled WGS sequence"/>
</dbReference>
<reference evidence="1 2" key="1">
    <citation type="submission" date="2019-09" db="EMBL/GenBank/DDBJ databases">
        <title>Bird 10,000 Genomes (B10K) Project - Family phase.</title>
        <authorList>
            <person name="Zhang G."/>
        </authorList>
    </citation>
    <scope>NUCLEOTIDE SEQUENCE [LARGE SCALE GENOMIC DNA]</scope>
    <source>
        <strain evidence="1">B10K-DU-001-25</strain>
        <tissue evidence="1">Muscle</tissue>
    </source>
</reference>
<sequence>HSPVTLRPPPETKQELEDLTADIKKTANKVRSKLKAIEQSIEQEEGLNRSSADLRIR</sequence>
<protein>
    <submittedName>
        <fullName evidence="1">STX1B protein</fullName>
    </submittedName>
</protein>
<dbReference type="AlphaFoldDB" id="A0A7K9N1G0"/>